<dbReference type="Proteomes" id="UP000008206">
    <property type="component" value="Plasmid Cy782202"/>
</dbReference>
<evidence type="ECO:0000313" key="3">
    <source>
        <dbReference type="EMBL" id="ADN18100.1"/>
    </source>
</evidence>
<dbReference type="PANTHER" id="PTHR35400:SF1">
    <property type="entry name" value="SLR1083 PROTEIN"/>
    <property type="match status" value="1"/>
</dbReference>
<dbReference type="InterPro" id="IPR008538">
    <property type="entry name" value="Uma2"/>
</dbReference>
<dbReference type="SUPFAM" id="SSF52980">
    <property type="entry name" value="Restriction endonuclease-like"/>
    <property type="match status" value="1"/>
</dbReference>
<dbReference type="InterPro" id="IPR012296">
    <property type="entry name" value="Nuclease_put_TT1808"/>
</dbReference>
<feature type="transmembrane region" description="Helical" evidence="1">
    <location>
        <begin position="58"/>
        <end position="77"/>
    </location>
</feature>
<dbReference type="KEGG" id="cyj:Cyan7822_6303"/>
<dbReference type="PANTHER" id="PTHR35400">
    <property type="entry name" value="SLR1083 PROTEIN"/>
    <property type="match status" value="1"/>
</dbReference>
<organism evidence="3 4">
    <name type="scientific">Gloeothece verrucosa (strain PCC 7822)</name>
    <name type="common">Cyanothece sp. (strain PCC 7822)</name>
    <dbReference type="NCBI Taxonomy" id="497965"/>
    <lineage>
        <taxon>Bacteria</taxon>
        <taxon>Bacillati</taxon>
        <taxon>Cyanobacteriota</taxon>
        <taxon>Cyanophyceae</taxon>
        <taxon>Oscillatoriophycideae</taxon>
        <taxon>Chroococcales</taxon>
        <taxon>Aphanothecaceae</taxon>
        <taxon>Gloeothece</taxon>
        <taxon>Gloeothece verrucosa</taxon>
    </lineage>
</organism>
<dbReference type="RefSeq" id="WP_013334848.1">
    <property type="nucleotide sequence ID" value="NC_014534.1"/>
</dbReference>
<keyword evidence="4" id="KW-1185">Reference proteome</keyword>
<gene>
    <name evidence="3" type="ordered locus">Cyan7822_6303</name>
</gene>
<feature type="domain" description="Putative restriction endonuclease" evidence="2">
    <location>
        <begin position="17"/>
        <end position="191"/>
    </location>
</feature>
<dbReference type="CDD" id="cd06260">
    <property type="entry name" value="DUF820-like"/>
    <property type="match status" value="1"/>
</dbReference>
<dbReference type="OrthoDB" id="459822at2"/>
<geneLocation type="plasmid" evidence="3 4">
    <name>Cy782202</name>
</geneLocation>
<keyword evidence="3" id="KW-0614">Plasmid</keyword>
<proteinExistence type="predicted"/>
<dbReference type="InterPro" id="IPR011335">
    <property type="entry name" value="Restrct_endonuc-II-like"/>
</dbReference>
<accession>E0UMC0</accession>
<dbReference type="HOGENOM" id="CLU_112364_0_0_3"/>
<sequence length="212" mass="24054">MINPTLIATDIWIPAKWEDFLQIIEDPAYKKAKAYYYHHHMRLEMLPVGFDHSKDHSVIVFAINLFSVYAGIPLTLLDNCSYRKAGIKECQPDISGYVGDKAKIIPQGTNIVNLNQYPSPDLVVEVAKTSLLDDLGTKRSLYEALGIKEYWIVDVENTKIIAYQMQNKGSYQIVRSNVLSSLDIGILEDALRQSRQSDQSAVGKWLMTQFQP</sequence>
<evidence type="ECO:0000256" key="1">
    <source>
        <dbReference type="SAM" id="Phobius"/>
    </source>
</evidence>
<evidence type="ECO:0000313" key="4">
    <source>
        <dbReference type="Proteomes" id="UP000008206"/>
    </source>
</evidence>
<keyword evidence="1" id="KW-0472">Membrane</keyword>
<evidence type="ECO:0000259" key="2">
    <source>
        <dbReference type="Pfam" id="PF05685"/>
    </source>
</evidence>
<reference evidence="4" key="1">
    <citation type="journal article" date="2011" name="MBio">
        <title>Novel metabolic attributes of the genus Cyanothece, comprising a group of unicellular nitrogen-fixing Cyanobacteria.</title>
        <authorList>
            <person name="Bandyopadhyay A."/>
            <person name="Elvitigala T."/>
            <person name="Welsh E."/>
            <person name="Stockel J."/>
            <person name="Liberton M."/>
            <person name="Min H."/>
            <person name="Sherman L.A."/>
            <person name="Pakrasi H.B."/>
        </authorList>
    </citation>
    <scope>NUCLEOTIDE SEQUENCE [LARGE SCALE GENOMIC DNA]</scope>
    <source>
        <strain evidence="4">PCC 7822</strain>
        <plasmid evidence="4">Cy782202</plasmid>
    </source>
</reference>
<keyword evidence="1" id="KW-1133">Transmembrane helix</keyword>
<dbReference type="EMBL" id="CP002200">
    <property type="protein sequence ID" value="ADN18100.1"/>
    <property type="molecule type" value="Genomic_DNA"/>
</dbReference>
<keyword evidence="1" id="KW-0812">Transmembrane</keyword>
<protein>
    <recommendedName>
        <fullName evidence="2">Putative restriction endonuclease domain-containing protein</fullName>
    </recommendedName>
</protein>
<dbReference type="AlphaFoldDB" id="E0UMC0"/>
<name>E0UMC0_GLOV7</name>
<dbReference type="Pfam" id="PF05685">
    <property type="entry name" value="Uma2"/>
    <property type="match status" value="1"/>
</dbReference>
<dbReference type="Gene3D" id="3.90.1570.10">
    <property type="entry name" value="tt1808, chain A"/>
    <property type="match status" value="1"/>
</dbReference>